<name>A0A0G3BPQ9_9BURK</name>
<dbReference type="PANTHER" id="PTHR38595">
    <property type="entry name" value="CYTOPLASMIC PROTEIN-RELATED"/>
    <property type="match status" value="1"/>
</dbReference>
<reference evidence="2 3" key="1">
    <citation type="submission" date="2015-05" db="EMBL/GenBank/DDBJ databases">
        <authorList>
            <person name="Tang B."/>
            <person name="Yu Y."/>
        </authorList>
    </citation>
    <scope>NUCLEOTIDE SEQUENCE [LARGE SCALE GENOMIC DNA]</scope>
    <source>
        <strain evidence="2 3">DSM 7029</strain>
    </source>
</reference>
<dbReference type="Gene3D" id="3.10.450.40">
    <property type="match status" value="1"/>
</dbReference>
<dbReference type="InterPro" id="IPR053176">
    <property type="entry name" value="T6SS_TssE1-like"/>
</dbReference>
<organism evidence="2 3">
    <name type="scientific">Caldimonas brevitalea</name>
    <dbReference type="NCBI Taxonomy" id="413882"/>
    <lineage>
        <taxon>Bacteria</taxon>
        <taxon>Pseudomonadati</taxon>
        <taxon>Pseudomonadota</taxon>
        <taxon>Betaproteobacteria</taxon>
        <taxon>Burkholderiales</taxon>
        <taxon>Sphaerotilaceae</taxon>
        <taxon>Caldimonas</taxon>
    </lineage>
</organism>
<dbReference type="RefSeq" id="WP_047194399.1">
    <property type="nucleotide sequence ID" value="NZ_CP011371.1"/>
</dbReference>
<sequence>MSRYNPSLIEKLLDDEPDVASEYAVVQMSIEQMKDSVARDVEALLNTRCGLGADVLQDYAHAKSSILSFGMIDFAGLSLASPRDRELICESIETAIRAHEPRLRDARVSLELQEASLHKLHFSIQALLVVDLAREPVSFDALLTPTTQQYSVRRARRSSATTA</sequence>
<proteinExistence type="predicted"/>
<dbReference type="AlphaFoldDB" id="A0A0G3BPQ9"/>
<evidence type="ECO:0000259" key="1">
    <source>
        <dbReference type="Pfam" id="PF04965"/>
    </source>
</evidence>
<accession>A0A0G3BPQ9</accession>
<dbReference type="EMBL" id="CP011371">
    <property type="protein sequence ID" value="AKJ28555.1"/>
    <property type="molecule type" value="Genomic_DNA"/>
</dbReference>
<gene>
    <name evidence="2" type="primary">impF</name>
    <name evidence="2" type="ORF">AAW51_1864</name>
</gene>
<protein>
    <submittedName>
        <fullName evidence="2">Type VI secretion protein</fullName>
    </submittedName>
</protein>
<feature type="domain" description="IraD/Gp25-like" evidence="1">
    <location>
        <begin position="32"/>
        <end position="129"/>
    </location>
</feature>
<dbReference type="SUPFAM" id="SSF160719">
    <property type="entry name" value="gpW/gp25-like"/>
    <property type="match status" value="1"/>
</dbReference>
<keyword evidence="3" id="KW-1185">Reference proteome</keyword>
<dbReference type="PANTHER" id="PTHR38595:SF2">
    <property type="entry name" value="TYPE VI SECRETION SYSTEM BASEPLATE SUBUNIT TSSE"/>
    <property type="match status" value="1"/>
</dbReference>
<dbReference type="InterPro" id="IPR017737">
    <property type="entry name" value="TssE1-like"/>
</dbReference>
<dbReference type="OrthoDB" id="119583at2"/>
<dbReference type="STRING" id="413882.AAW51_1864"/>
<evidence type="ECO:0000313" key="2">
    <source>
        <dbReference type="EMBL" id="AKJ28555.1"/>
    </source>
</evidence>
<dbReference type="InterPro" id="IPR007048">
    <property type="entry name" value="IraD/Gp25-like"/>
</dbReference>
<evidence type="ECO:0000313" key="3">
    <source>
        <dbReference type="Proteomes" id="UP000035352"/>
    </source>
</evidence>
<dbReference type="Pfam" id="PF04965">
    <property type="entry name" value="GPW_gp25"/>
    <property type="match status" value="1"/>
</dbReference>
<dbReference type="Proteomes" id="UP000035352">
    <property type="component" value="Chromosome"/>
</dbReference>
<dbReference type="NCBIfam" id="TIGR03357">
    <property type="entry name" value="VI_zyme"/>
    <property type="match status" value="1"/>
</dbReference>
<dbReference type="KEGG" id="pbh:AAW51_1864"/>